<name>A0ABN9FTA6_9NEOB</name>
<comment type="caution">
    <text evidence="2">The sequence shown here is derived from an EMBL/GenBank/DDBJ whole genome shotgun (WGS) entry which is preliminary data.</text>
</comment>
<dbReference type="Proteomes" id="UP001162483">
    <property type="component" value="Unassembled WGS sequence"/>
</dbReference>
<accession>A0ABN9FTA6</accession>
<evidence type="ECO:0000313" key="3">
    <source>
        <dbReference type="Proteomes" id="UP001162483"/>
    </source>
</evidence>
<feature type="chain" id="PRO_5045115881" description="Secreted protein" evidence="1">
    <location>
        <begin position="17"/>
        <end position="73"/>
    </location>
</feature>
<reference evidence="2" key="1">
    <citation type="submission" date="2023-05" db="EMBL/GenBank/DDBJ databases">
        <authorList>
            <person name="Stuckert A."/>
        </authorList>
    </citation>
    <scope>NUCLEOTIDE SEQUENCE</scope>
</reference>
<protein>
    <recommendedName>
        <fullName evidence="4">Secreted protein</fullName>
    </recommendedName>
</protein>
<gene>
    <name evidence="2" type="ORF">SPARVUS_LOCUS12677286</name>
</gene>
<keyword evidence="3" id="KW-1185">Reference proteome</keyword>
<evidence type="ECO:0000313" key="2">
    <source>
        <dbReference type="EMBL" id="CAI9599869.1"/>
    </source>
</evidence>
<organism evidence="2 3">
    <name type="scientific">Staurois parvus</name>
    <dbReference type="NCBI Taxonomy" id="386267"/>
    <lineage>
        <taxon>Eukaryota</taxon>
        <taxon>Metazoa</taxon>
        <taxon>Chordata</taxon>
        <taxon>Craniata</taxon>
        <taxon>Vertebrata</taxon>
        <taxon>Euteleostomi</taxon>
        <taxon>Amphibia</taxon>
        <taxon>Batrachia</taxon>
        <taxon>Anura</taxon>
        <taxon>Neobatrachia</taxon>
        <taxon>Ranoidea</taxon>
        <taxon>Ranidae</taxon>
        <taxon>Staurois</taxon>
    </lineage>
</organism>
<dbReference type="EMBL" id="CATNWA010017362">
    <property type="protein sequence ID" value="CAI9599869.1"/>
    <property type="molecule type" value="Genomic_DNA"/>
</dbReference>
<evidence type="ECO:0008006" key="4">
    <source>
        <dbReference type="Google" id="ProtNLM"/>
    </source>
</evidence>
<feature type="signal peptide" evidence="1">
    <location>
        <begin position="1"/>
        <end position="16"/>
    </location>
</feature>
<proteinExistence type="predicted"/>
<evidence type="ECO:0000256" key="1">
    <source>
        <dbReference type="SAM" id="SignalP"/>
    </source>
</evidence>
<sequence length="73" mass="7683">MLSVCVLLWFGRGGCSLVPLPFLTCQATSSDKGLVWILGETPHAICFLNFGVGVPLKIHTRPKGLGMDGGGDP</sequence>
<feature type="non-terminal residue" evidence="2">
    <location>
        <position position="73"/>
    </location>
</feature>
<keyword evidence="1" id="KW-0732">Signal</keyword>